<feature type="domain" description="Peptidase M16 C-terminal" evidence="6">
    <location>
        <begin position="660"/>
        <end position="838"/>
    </location>
</feature>
<feature type="domain" description="Peptidase M16 N-terminal" evidence="5">
    <location>
        <begin position="521"/>
        <end position="632"/>
    </location>
</feature>
<dbReference type="SUPFAM" id="SSF63411">
    <property type="entry name" value="LuxS/MPP-like metallohydrolase"/>
    <property type="match status" value="4"/>
</dbReference>
<comment type="cofactor">
    <cofactor evidence="1">
        <name>Zn(2+)</name>
        <dbReference type="ChEBI" id="CHEBI:29105"/>
    </cofactor>
</comment>
<dbReference type="InterPro" id="IPR001431">
    <property type="entry name" value="Pept_M16_Zn_BS"/>
</dbReference>
<gene>
    <name evidence="7" type="ORF">Aconfl_00980</name>
</gene>
<evidence type="ECO:0000256" key="1">
    <source>
        <dbReference type="ARBA" id="ARBA00001947"/>
    </source>
</evidence>
<reference evidence="7 8" key="1">
    <citation type="submission" date="2023-08" db="EMBL/GenBank/DDBJ databases">
        <title>Draft genome sequence of Algoriphagus confluentis.</title>
        <authorList>
            <person name="Takatani N."/>
            <person name="Hosokawa M."/>
            <person name="Sawabe T."/>
        </authorList>
    </citation>
    <scope>NUCLEOTIDE SEQUENCE [LARGE SCALE GENOMIC DNA]</scope>
    <source>
        <strain evidence="7 8">NBRC 111222</strain>
    </source>
</reference>
<dbReference type="RefSeq" id="WP_338222277.1">
    <property type="nucleotide sequence ID" value="NZ_BTPD01000001.1"/>
</dbReference>
<dbReference type="InterPro" id="IPR007863">
    <property type="entry name" value="Peptidase_M16_C"/>
</dbReference>
<dbReference type="Pfam" id="PF05193">
    <property type="entry name" value="Peptidase_M16_C"/>
    <property type="match status" value="2"/>
</dbReference>
<dbReference type="Gene3D" id="3.30.830.10">
    <property type="entry name" value="Metalloenzyme, LuxS/M16 peptidase-like"/>
    <property type="match status" value="4"/>
</dbReference>
<dbReference type="InterPro" id="IPR011765">
    <property type="entry name" value="Pept_M16_N"/>
</dbReference>
<protein>
    <submittedName>
        <fullName evidence="7">Pitrilysin family protein</fullName>
    </submittedName>
</protein>
<dbReference type="InterPro" id="IPR011249">
    <property type="entry name" value="Metalloenz_LuxS/M16"/>
</dbReference>
<keyword evidence="8" id="KW-1185">Reference proteome</keyword>
<dbReference type="PANTHER" id="PTHR11851">
    <property type="entry name" value="METALLOPROTEASE"/>
    <property type="match status" value="1"/>
</dbReference>
<feature type="signal peptide" evidence="4">
    <location>
        <begin position="1"/>
        <end position="24"/>
    </location>
</feature>
<comment type="similarity">
    <text evidence="2 3">Belongs to the peptidase M16 family.</text>
</comment>
<dbReference type="PROSITE" id="PS00143">
    <property type="entry name" value="INSULINASE"/>
    <property type="match status" value="1"/>
</dbReference>
<name>A0ABQ6PHT4_9BACT</name>
<dbReference type="Pfam" id="PF00675">
    <property type="entry name" value="Peptidase_M16"/>
    <property type="match status" value="2"/>
</dbReference>
<feature type="domain" description="Peptidase M16 N-terminal" evidence="5">
    <location>
        <begin position="51"/>
        <end position="197"/>
    </location>
</feature>
<evidence type="ECO:0000313" key="8">
    <source>
        <dbReference type="Proteomes" id="UP001338309"/>
    </source>
</evidence>
<evidence type="ECO:0000313" key="7">
    <source>
        <dbReference type="EMBL" id="GMQ27456.1"/>
    </source>
</evidence>
<evidence type="ECO:0000259" key="6">
    <source>
        <dbReference type="Pfam" id="PF05193"/>
    </source>
</evidence>
<evidence type="ECO:0000256" key="3">
    <source>
        <dbReference type="RuleBase" id="RU004447"/>
    </source>
</evidence>
<evidence type="ECO:0000259" key="5">
    <source>
        <dbReference type="Pfam" id="PF00675"/>
    </source>
</evidence>
<proteinExistence type="inferred from homology"/>
<dbReference type="Proteomes" id="UP001338309">
    <property type="component" value="Unassembled WGS sequence"/>
</dbReference>
<keyword evidence="4" id="KW-0732">Signal</keyword>
<dbReference type="PANTHER" id="PTHR11851:SF49">
    <property type="entry name" value="MITOCHONDRIAL-PROCESSING PEPTIDASE SUBUNIT ALPHA"/>
    <property type="match status" value="1"/>
</dbReference>
<feature type="chain" id="PRO_5047323103" evidence="4">
    <location>
        <begin position="25"/>
        <end position="910"/>
    </location>
</feature>
<organism evidence="7 8">
    <name type="scientific">Algoriphagus confluentis</name>
    <dbReference type="NCBI Taxonomy" id="1697556"/>
    <lineage>
        <taxon>Bacteria</taxon>
        <taxon>Pseudomonadati</taxon>
        <taxon>Bacteroidota</taxon>
        <taxon>Cytophagia</taxon>
        <taxon>Cytophagales</taxon>
        <taxon>Cyclobacteriaceae</taxon>
        <taxon>Algoriphagus</taxon>
    </lineage>
</organism>
<dbReference type="InterPro" id="IPR050361">
    <property type="entry name" value="MPP/UQCRC_Complex"/>
</dbReference>
<evidence type="ECO:0000256" key="2">
    <source>
        <dbReference type="ARBA" id="ARBA00007261"/>
    </source>
</evidence>
<accession>A0ABQ6PHT4</accession>
<evidence type="ECO:0000256" key="4">
    <source>
        <dbReference type="SAM" id="SignalP"/>
    </source>
</evidence>
<comment type="caution">
    <text evidence="7">The sequence shown here is derived from an EMBL/GenBank/DDBJ whole genome shotgun (WGS) entry which is preliminary data.</text>
</comment>
<dbReference type="EMBL" id="BTPD01000001">
    <property type="protein sequence ID" value="GMQ27456.1"/>
    <property type="molecule type" value="Genomic_DNA"/>
</dbReference>
<sequence>MQKNPSKFLIICFLLLSAALRLEAQEKIPDPVKVTTVEGITEYQLANGLRVLLFPDQTKETITVNITYLVGSKHENYGETGMAHLLEHLVFKGTPRHPNIPQELTERGARPNGTTWTDRTNYFETFKATDDNLRWALDLEADRMVNSFISAKDLESEMTVVRNEFESGENSPYSMVIQRTLSAAYLWHNYGKSTIGAKSDLENVPIERLQNFYRTYYQPDNAVLVVAGKIDEEKTIQLVNEFIGPIPKPERVLPQFYTRDPDQDGERRITIRRVGDTQLVGLAHKISSVSHPDAAPLVLLSTIMNDNPSGRIYKSLVDTQLASFIFGQTFLWKEPGIMMTFAEVPKEKSMDEALNAMIQTVETIKTTPITSDEVERARNRWIKQFDLGFNSSEQIGLQLSEYIGAGDWRLMFIQRDRIKEATLEDVQRVASNYLKQDNRTIGLFVPTENPDRTSIPEDVDVMALVKDYKGGEGLAMGEAFDPSPANIDSRTTSIELENGMKLAFLPKETRGSSVNFNFTLRFGSEENLKNKGEIGAFTAQMLDKGTATKSREQIKDEFDRLKAQVNIFGSASTLSIFGQTTKENLPGVMKLLKEILLSPAFPKEELDKMILESVTDIESSMSDPTSRAFNRLTRHMNPYEKEDPRYAKTFEEDIAAKKAVTIDQVKDFYANYLGANHGTGAIVGDVEVETILPLLEDIFEGWNSKVDYARLQGRIANRPAINEAIETPDKPNAFFVAMQQFEMNDQHPDHPALVLGNFMLGGGFLNSRLATRIRQKDGLSYGVGSGYSAGSIDPIGTFQGYAIYAPENLEKLEIAFKEEIQKVLDEGFTEEEVEAAKTGWLQSRTVNRASDNYLSSVLNGNLFLNRTMEREQLLEDQVNALTPQQIQEAMKRHLDLNKMSIVKAGEFTKE</sequence>
<feature type="domain" description="Peptidase M16 C-terminal" evidence="6">
    <location>
        <begin position="205"/>
        <end position="379"/>
    </location>
</feature>